<dbReference type="GO" id="GO:0016020">
    <property type="term" value="C:membrane"/>
    <property type="evidence" value="ECO:0007669"/>
    <property type="project" value="InterPro"/>
</dbReference>
<comment type="similarity">
    <text evidence="2 13">Belongs to the complex I 75 kDa subunit family.</text>
</comment>
<keyword evidence="10 13" id="KW-0520">NAD</keyword>
<evidence type="ECO:0000256" key="4">
    <source>
        <dbReference type="ARBA" id="ARBA00022714"/>
    </source>
</evidence>
<name>A0A1I4Q4Q6_ECTMO</name>
<evidence type="ECO:0000259" key="14">
    <source>
        <dbReference type="PROSITE" id="PS51669"/>
    </source>
</evidence>
<evidence type="ECO:0000256" key="5">
    <source>
        <dbReference type="ARBA" id="ARBA00022719"/>
    </source>
</evidence>
<dbReference type="InterPro" id="IPR000283">
    <property type="entry name" value="NADH_UbQ_OxRdtase_75kDa_su_CS"/>
</dbReference>
<dbReference type="Gene3D" id="3.30.70.20">
    <property type="match status" value="1"/>
</dbReference>
<dbReference type="SUPFAM" id="SSF50692">
    <property type="entry name" value="ADC-like"/>
    <property type="match status" value="1"/>
</dbReference>
<comment type="function">
    <text evidence="13">NDH-1 shuttles electrons from NADH, via FMN and iron-sulfur (Fe-S) centers, to quinones in the respiratory chain. Couples the redox reaction to proton translocation (for every two electrons transferred, four hydrogen ions are translocated across the cytoplasmic membrane), and thus conserves the redox energy in a proton gradient.</text>
</comment>
<keyword evidence="17" id="KW-1185">Reference proteome</keyword>
<dbReference type="STRING" id="195064.SAMN05421721_103116"/>
<dbReference type="EMBL" id="FOUO01000003">
    <property type="protein sequence ID" value="SFM34645.1"/>
    <property type="molecule type" value="Genomic_DNA"/>
</dbReference>
<dbReference type="InterPro" id="IPR009010">
    <property type="entry name" value="Asp_de-COase-like_dom_sf"/>
</dbReference>
<keyword evidence="5 13" id="KW-0874">Quinone</keyword>
<dbReference type="PANTHER" id="PTHR43105">
    <property type="entry name" value="RESPIRATORY NITRATE REDUCTASE"/>
    <property type="match status" value="1"/>
</dbReference>
<dbReference type="Gene3D" id="2.40.40.20">
    <property type="match status" value="1"/>
</dbReference>
<feature type="domain" description="4Fe-4S His(Cys)3-ligated-type" evidence="15">
    <location>
        <begin position="82"/>
        <end position="121"/>
    </location>
</feature>
<keyword evidence="3 13" id="KW-0004">4Fe-4S</keyword>
<dbReference type="InterPro" id="IPR006657">
    <property type="entry name" value="MoPterin_dinucl-bd_dom"/>
</dbReference>
<protein>
    <recommendedName>
        <fullName evidence="13">NADH-quinone oxidoreductase</fullName>
        <ecNumber evidence="13">7.1.1.-</ecNumber>
    </recommendedName>
</protein>
<dbReference type="SMART" id="SM00929">
    <property type="entry name" value="NADH-G_4Fe-4S_3"/>
    <property type="match status" value="1"/>
</dbReference>
<dbReference type="PROSITE" id="PS51669">
    <property type="entry name" value="4FE4S_MOW_BIS_MGD"/>
    <property type="match status" value="1"/>
</dbReference>
<dbReference type="NCBIfam" id="TIGR01973">
    <property type="entry name" value="NuoG"/>
    <property type="match status" value="1"/>
</dbReference>
<dbReference type="GO" id="GO:1990204">
    <property type="term" value="C:oxidoreductase complex"/>
    <property type="evidence" value="ECO:0007669"/>
    <property type="project" value="UniProtKB-ARBA"/>
</dbReference>
<comment type="cofactor">
    <cofactor evidence="1 13">
        <name>[4Fe-4S] cluster</name>
        <dbReference type="ChEBI" id="CHEBI:49883"/>
    </cofactor>
</comment>
<dbReference type="Proteomes" id="UP000199556">
    <property type="component" value="Unassembled WGS sequence"/>
</dbReference>
<dbReference type="InterPro" id="IPR010228">
    <property type="entry name" value="NADH_UbQ_OxRdtase_Gsu"/>
</dbReference>
<dbReference type="PROSITE" id="PS00642">
    <property type="entry name" value="COMPLEX1_75K_2"/>
    <property type="match status" value="1"/>
</dbReference>
<dbReference type="SUPFAM" id="SSF53706">
    <property type="entry name" value="Formate dehydrogenase/DMSO reductase, domains 1-3"/>
    <property type="match status" value="1"/>
</dbReference>
<dbReference type="InterPro" id="IPR054351">
    <property type="entry name" value="NADH_UbQ_OxRdtase_ferredoxin"/>
</dbReference>
<evidence type="ECO:0000256" key="12">
    <source>
        <dbReference type="ARBA" id="ARBA00047712"/>
    </source>
</evidence>
<dbReference type="SUPFAM" id="SSF54292">
    <property type="entry name" value="2Fe-2S ferredoxin-like"/>
    <property type="match status" value="1"/>
</dbReference>
<keyword evidence="9 13" id="KW-0411">Iron-sulfur</keyword>
<dbReference type="AlphaFoldDB" id="A0A1I4Q4Q6"/>
<evidence type="ECO:0000256" key="9">
    <source>
        <dbReference type="ARBA" id="ARBA00023014"/>
    </source>
</evidence>
<keyword evidence="4 13" id="KW-0001">2Fe-2S</keyword>
<accession>A0A1I4Q4Q6</accession>
<dbReference type="RefSeq" id="WP_090483811.1">
    <property type="nucleotide sequence ID" value="NZ_FOUO01000003.1"/>
</dbReference>
<dbReference type="EC" id="7.1.1.-" evidence="13"/>
<keyword evidence="6 13" id="KW-0479">Metal-binding</keyword>
<dbReference type="CDD" id="cd00207">
    <property type="entry name" value="fer2"/>
    <property type="match status" value="1"/>
</dbReference>
<evidence type="ECO:0000256" key="8">
    <source>
        <dbReference type="ARBA" id="ARBA00023004"/>
    </source>
</evidence>
<dbReference type="Pfam" id="PF00384">
    <property type="entry name" value="Molybdopterin"/>
    <property type="match status" value="1"/>
</dbReference>
<evidence type="ECO:0000313" key="17">
    <source>
        <dbReference type="Proteomes" id="UP000199556"/>
    </source>
</evidence>
<dbReference type="PANTHER" id="PTHR43105:SF13">
    <property type="entry name" value="NADH-UBIQUINONE OXIDOREDUCTASE 75 KDA SUBUNIT, MITOCHONDRIAL"/>
    <property type="match status" value="1"/>
</dbReference>
<dbReference type="InterPro" id="IPR006656">
    <property type="entry name" value="Mopterin_OxRdtase"/>
</dbReference>
<feature type="domain" description="4Fe-4S Mo/W bis-MGD-type" evidence="14">
    <location>
        <begin position="219"/>
        <end position="275"/>
    </location>
</feature>
<dbReference type="GO" id="GO:0048038">
    <property type="term" value="F:quinone binding"/>
    <property type="evidence" value="ECO:0007669"/>
    <property type="project" value="UniProtKB-UniRule"/>
</dbReference>
<keyword evidence="7 13" id="KW-1278">Translocase</keyword>
<dbReference type="FunFam" id="3.30.70.20:FF:000002">
    <property type="entry name" value="NADH-ubiquinone oxidoreductase 75 kDa subunit"/>
    <property type="match status" value="1"/>
</dbReference>
<dbReference type="PROSITE" id="PS00641">
    <property type="entry name" value="COMPLEX1_75K_1"/>
    <property type="match status" value="1"/>
</dbReference>
<dbReference type="InterPro" id="IPR050123">
    <property type="entry name" value="Prok_molybdopt-oxidoreductase"/>
</dbReference>
<dbReference type="GO" id="GO:0051537">
    <property type="term" value="F:2 iron, 2 sulfur cluster binding"/>
    <property type="evidence" value="ECO:0007669"/>
    <property type="project" value="UniProtKB-UniRule"/>
</dbReference>
<evidence type="ECO:0000256" key="10">
    <source>
        <dbReference type="ARBA" id="ARBA00023027"/>
    </source>
</evidence>
<evidence type="ECO:0000259" key="15">
    <source>
        <dbReference type="PROSITE" id="PS51839"/>
    </source>
</evidence>
<evidence type="ECO:0000256" key="6">
    <source>
        <dbReference type="ARBA" id="ARBA00022723"/>
    </source>
</evidence>
<sequence length="794" mass="85222">MSEDLVNIEVDGIPLKAKKGTMLIRVTDEAGIRIPRFCYHDKLSVAANCRMCLVEVEKAPKPMPACATPVAEGMRVWTRSPKALAAQKATMEFLLINHPLDCPVCDQGGECELQDVSMGYGEGISRYSEAKRAVKDKDIGPLIATEMTRCIHCTRCVRFGEEIAGLRELGATGRGEFMEIGTFVEKSVTSELSGNVIDLCPVGALTAKPSRFTYRAWELVQHASVAPHDGVGSNIHLHTYNGRVMRVVPRHNEAVNETWISDRDRFSYTGLGAADRLTAPMIREGDQWVTTDWETALTRVVEGLRGQPAEACGALLSPQASVEELYLAQQWLRGLGVRNLDHRLRQSDFSDQDRAPLFPYLGDALEALEQTRACLLVGSEIRKDQPLAGHRLRKAALGGARVMAINPRQVPFNFPVAETVSADPRGMVLALAGVARAALERAGRTAPEGFKALLQAARTDETVRAMAQALAEGEGARVLLGVQAHAHPHFALLRALAGLVCETTGATLGYLPDGGNGAGAWLAGAVAHRGPAGESLDAAGQTPDQWLQPGLKGCLLLNVEPDMDCEDPARVMKALGSAAFVAALTPFAGEALKRVAHVLLPVATFAETSGTYVNVEGRWQSVAGAAQPPGETRPAWKVLRVLGNMSGLEGFEYLSSEEVRDALKDRLRAAGVEGFDTVYRHDGASLAVPEASRGLQRIGAVGPYGVDSLVRRAAPLQATQDAGAHALARIHPRQARSLGLEEGDQVEVRQEGLSARLPLALDEAIPEGCLWLPVGVAATRHLGRSHGAVELNKV</sequence>
<evidence type="ECO:0000313" key="16">
    <source>
        <dbReference type="EMBL" id="SFM34645.1"/>
    </source>
</evidence>
<reference evidence="16 17" key="1">
    <citation type="submission" date="2016-10" db="EMBL/GenBank/DDBJ databases">
        <authorList>
            <person name="de Groot N.N."/>
        </authorList>
    </citation>
    <scope>NUCLEOTIDE SEQUENCE [LARGE SCALE GENOMIC DNA]</scope>
    <source>
        <strain evidence="16 17">DSM 4180</strain>
    </source>
</reference>
<dbReference type="SUPFAM" id="SSF54862">
    <property type="entry name" value="4Fe-4S ferredoxins"/>
    <property type="match status" value="1"/>
</dbReference>
<dbReference type="OrthoDB" id="9810782at2"/>
<dbReference type="Gene3D" id="3.40.50.740">
    <property type="match status" value="1"/>
</dbReference>
<dbReference type="Pfam" id="PF22117">
    <property type="entry name" value="Fer4_Nqo3"/>
    <property type="match status" value="1"/>
</dbReference>
<keyword evidence="8 13" id="KW-0408">Iron</keyword>
<evidence type="ECO:0000256" key="7">
    <source>
        <dbReference type="ARBA" id="ARBA00022967"/>
    </source>
</evidence>
<dbReference type="Gene3D" id="3.30.200.210">
    <property type="match status" value="1"/>
</dbReference>
<dbReference type="Pfam" id="PF13510">
    <property type="entry name" value="Fer2_4"/>
    <property type="match status" value="1"/>
</dbReference>
<proteinExistence type="inferred from homology"/>
<dbReference type="Pfam" id="PF22151">
    <property type="entry name" value="Fer4_NDSU1"/>
    <property type="match status" value="1"/>
</dbReference>
<dbReference type="InterPro" id="IPR006963">
    <property type="entry name" value="Mopterin_OxRdtase_4Fe-4S_dom"/>
</dbReference>
<dbReference type="Pfam" id="PF01568">
    <property type="entry name" value="Molydop_binding"/>
    <property type="match status" value="1"/>
</dbReference>
<dbReference type="InterPro" id="IPR019574">
    <property type="entry name" value="NADH_UbQ_OxRdtase_Gsu_4Fe4S-bd"/>
</dbReference>
<dbReference type="GO" id="GO:0043546">
    <property type="term" value="F:molybdopterin cofactor binding"/>
    <property type="evidence" value="ECO:0007669"/>
    <property type="project" value="InterPro"/>
</dbReference>
<dbReference type="GO" id="GO:0008137">
    <property type="term" value="F:NADH dehydrogenase (ubiquinone) activity"/>
    <property type="evidence" value="ECO:0007669"/>
    <property type="project" value="UniProtKB-UniRule"/>
</dbReference>
<dbReference type="GO" id="GO:0046872">
    <property type="term" value="F:metal ion binding"/>
    <property type="evidence" value="ECO:0007669"/>
    <property type="project" value="UniProtKB-UniRule"/>
</dbReference>
<dbReference type="PROSITE" id="PS51839">
    <property type="entry name" value="4FE4S_HC3"/>
    <property type="match status" value="1"/>
</dbReference>
<evidence type="ECO:0000256" key="13">
    <source>
        <dbReference type="RuleBase" id="RU003525"/>
    </source>
</evidence>
<comment type="catalytic activity">
    <reaction evidence="12 13">
        <text>a quinone + NADH + 5 H(+)(in) = a quinol + NAD(+) + 4 H(+)(out)</text>
        <dbReference type="Rhea" id="RHEA:57888"/>
        <dbReference type="ChEBI" id="CHEBI:15378"/>
        <dbReference type="ChEBI" id="CHEBI:24646"/>
        <dbReference type="ChEBI" id="CHEBI:57540"/>
        <dbReference type="ChEBI" id="CHEBI:57945"/>
        <dbReference type="ChEBI" id="CHEBI:132124"/>
    </reaction>
</comment>
<evidence type="ECO:0000256" key="3">
    <source>
        <dbReference type="ARBA" id="ARBA00022485"/>
    </source>
</evidence>
<dbReference type="Pfam" id="PF10588">
    <property type="entry name" value="NADH-G_4Fe-4S_3"/>
    <property type="match status" value="1"/>
</dbReference>
<dbReference type="Gene3D" id="3.10.20.740">
    <property type="match status" value="1"/>
</dbReference>
<organism evidence="16 17">
    <name type="scientific">Ectothiorhodospira mobilis</name>
    <dbReference type="NCBI Taxonomy" id="195064"/>
    <lineage>
        <taxon>Bacteria</taxon>
        <taxon>Pseudomonadati</taxon>
        <taxon>Pseudomonadota</taxon>
        <taxon>Gammaproteobacteria</taxon>
        <taxon>Chromatiales</taxon>
        <taxon>Ectothiorhodospiraceae</taxon>
        <taxon>Ectothiorhodospira</taxon>
    </lineage>
</organism>
<dbReference type="FunFam" id="3.10.20.740:FF:000001">
    <property type="entry name" value="NADH-quinone oxidoreductase subunit G"/>
    <property type="match status" value="1"/>
</dbReference>
<evidence type="ECO:0000256" key="11">
    <source>
        <dbReference type="ARBA" id="ARBA00026021"/>
    </source>
</evidence>
<comment type="subunit">
    <text evidence="11">Composed of 13 different subunits. Subunits NuoCD, E, F, and G constitute the peripheral sector of the complex.</text>
</comment>
<dbReference type="InterPro" id="IPR036010">
    <property type="entry name" value="2Fe-2S_ferredoxin-like_sf"/>
</dbReference>
<dbReference type="PROSITE" id="PS00643">
    <property type="entry name" value="COMPLEX1_75K_3"/>
    <property type="match status" value="1"/>
</dbReference>
<dbReference type="InterPro" id="IPR001041">
    <property type="entry name" value="2Fe-2S_ferredoxin-type"/>
</dbReference>
<evidence type="ECO:0000256" key="1">
    <source>
        <dbReference type="ARBA" id="ARBA00001966"/>
    </source>
</evidence>
<comment type="cofactor">
    <cofactor evidence="13">
        <name>[2Fe-2S] cluster</name>
        <dbReference type="ChEBI" id="CHEBI:190135"/>
    </cofactor>
    <text evidence="13">Binds 1 [2Fe-2S] cluster per subunit.</text>
</comment>
<dbReference type="GO" id="GO:0042773">
    <property type="term" value="P:ATP synthesis coupled electron transport"/>
    <property type="evidence" value="ECO:0007669"/>
    <property type="project" value="InterPro"/>
</dbReference>
<dbReference type="GO" id="GO:0016651">
    <property type="term" value="F:oxidoreductase activity, acting on NAD(P)H"/>
    <property type="evidence" value="ECO:0007669"/>
    <property type="project" value="InterPro"/>
</dbReference>
<evidence type="ECO:0000256" key="2">
    <source>
        <dbReference type="ARBA" id="ARBA00005404"/>
    </source>
</evidence>
<gene>
    <name evidence="16" type="ORF">SAMN05421721_103116</name>
</gene>
<dbReference type="GO" id="GO:0051539">
    <property type="term" value="F:4 iron, 4 sulfur cluster binding"/>
    <property type="evidence" value="ECO:0007669"/>
    <property type="project" value="UniProtKB-KW"/>
</dbReference>